<dbReference type="AlphaFoldDB" id="A0A6N7ZDZ0"/>
<dbReference type="InterPro" id="IPR009057">
    <property type="entry name" value="Homeodomain-like_sf"/>
</dbReference>
<dbReference type="GO" id="GO:0043565">
    <property type="term" value="F:sequence-specific DNA binding"/>
    <property type="evidence" value="ECO:0007669"/>
    <property type="project" value="InterPro"/>
</dbReference>
<dbReference type="GO" id="GO:0008270">
    <property type="term" value="F:zinc ion binding"/>
    <property type="evidence" value="ECO:0007669"/>
    <property type="project" value="InterPro"/>
</dbReference>
<dbReference type="Pfam" id="PF02805">
    <property type="entry name" value="Ada_Zn_binding"/>
    <property type="match status" value="1"/>
</dbReference>
<evidence type="ECO:0000256" key="6">
    <source>
        <dbReference type="ARBA" id="ARBA00022723"/>
    </source>
</evidence>
<feature type="region of interest" description="Disordered" evidence="14">
    <location>
        <begin position="198"/>
        <end position="230"/>
    </location>
</feature>
<keyword evidence="12" id="KW-0804">Transcription</keyword>
<keyword evidence="10" id="KW-0238">DNA-binding</keyword>
<dbReference type="GO" id="GO:0032131">
    <property type="term" value="F:alkylated DNA binding"/>
    <property type="evidence" value="ECO:0007669"/>
    <property type="project" value="TreeGrafter"/>
</dbReference>
<feature type="domain" description="HTH araC/xylS-type" evidence="15">
    <location>
        <begin position="106"/>
        <end position="204"/>
    </location>
</feature>
<evidence type="ECO:0000256" key="14">
    <source>
        <dbReference type="SAM" id="MobiDB-lite"/>
    </source>
</evidence>
<dbReference type="InterPro" id="IPR011257">
    <property type="entry name" value="DNA_glycosylase"/>
</dbReference>
<dbReference type="InterPro" id="IPR037046">
    <property type="entry name" value="AlkA_N_sf"/>
</dbReference>
<feature type="compositionally biased region" description="Low complexity" evidence="14">
    <location>
        <begin position="1"/>
        <end position="17"/>
    </location>
</feature>
<comment type="caution">
    <text evidence="16">The sequence shown here is derived from an EMBL/GenBank/DDBJ whole genome shotgun (WGS) entry which is preliminary data.</text>
</comment>
<organism evidence="16 17">
    <name type="scientific">Cellulosimicrobium composti</name>
    <dbReference type="NCBI Taxonomy" id="2672572"/>
    <lineage>
        <taxon>Bacteria</taxon>
        <taxon>Bacillati</taxon>
        <taxon>Actinomycetota</taxon>
        <taxon>Actinomycetes</taxon>
        <taxon>Micrococcales</taxon>
        <taxon>Promicromonosporaceae</taxon>
        <taxon>Cellulosimicrobium</taxon>
    </lineage>
</organism>
<dbReference type="GO" id="GO:0006285">
    <property type="term" value="P:base-excision repair, AP site formation"/>
    <property type="evidence" value="ECO:0007669"/>
    <property type="project" value="TreeGrafter"/>
</dbReference>
<comment type="catalytic activity">
    <reaction evidence="1">
        <text>Hydrolysis of alkylated DNA, releasing 3-methyladenine, 3-methylguanine, 7-methylguanine and 7-methyladenine.</text>
        <dbReference type="EC" id="3.2.2.21"/>
    </reaction>
</comment>
<dbReference type="Gene3D" id="1.10.10.60">
    <property type="entry name" value="Homeodomain-like"/>
    <property type="match status" value="1"/>
</dbReference>
<dbReference type="GO" id="GO:0043916">
    <property type="term" value="F:DNA-7-methylguanine glycosylase activity"/>
    <property type="evidence" value="ECO:0007669"/>
    <property type="project" value="TreeGrafter"/>
</dbReference>
<dbReference type="InterPro" id="IPR004026">
    <property type="entry name" value="Ada_DNA_repair_Zn-bd"/>
</dbReference>
<dbReference type="SUPFAM" id="SSF46689">
    <property type="entry name" value="Homeodomain-like"/>
    <property type="match status" value="1"/>
</dbReference>
<evidence type="ECO:0000256" key="1">
    <source>
        <dbReference type="ARBA" id="ARBA00000086"/>
    </source>
</evidence>
<dbReference type="EC" id="3.2.2.21" evidence="3"/>
<keyword evidence="13" id="KW-0234">DNA repair</keyword>
<dbReference type="GO" id="GO:0005737">
    <property type="term" value="C:cytoplasm"/>
    <property type="evidence" value="ECO:0007669"/>
    <property type="project" value="TreeGrafter"/>
</dbReference>
<sequence length="544" mass="56793">MTATTTAARTTPQTAPDPARDPAFTERYRAIASRDRRFDGQFITAVRSTGIYCRPSCPARTPRPENVTFFLTSAAAHEAGYRACKRCLPEAVPGTPSWDLGHDLSARAMRLVADGVVDREGVDGLAARLGYSARHVHRVLVAELGAGPVALARALRAQTARALLTGTDLRLADVAFAAGFGSVRQFNDTITEVFDTTPSELRRRARPDRAGRTGPGARPGTTSPLPDVPETVGATTAVLDLTLPLREPYDAPGVFAFLAARAVDGVEVADLAGPVLSYARTLALPHGPGAFRATYGPPPGRPRGAARFHVELELTSVADLPAAIARVRRLFDLDADPAAVDAALAADPALAASVRAVPGVRVPGAVDAAEILVRALVGQQISVAAARTHLSRLAAALGTPFASRFGPTLLFPTPARIAEDGAAHVRGPARRTAAVLGAARALADGTLALSPADDPAAQRAALEALPGVGPWTSGYVALRVLHDPDVLLDGDLALRAGAAALGLPDDRRALAAHAARWAPWRSYAAMHLWRAAAPMTTAPAKETP</sequence>
<evidence type="ECO:0000256" key="7">
    <source>
        <dbReference type="ARBA" id="ARBA00022763"/>
    </source>
</evidence>
<dbReference type="SUPFAM" id="SSF57884">
    <property type="entry name" value="Ada DNA repair protein, N-terminal domain (N-Ada 10)"/>
    <property type="match status" value="1"/>
</dbReference>
<proteinExistence type="predicted"/>
<dbReference type="PROSITE" id="PS00041">
    <property type="entry name" value="HTH_ARAC_FAMILY_1"/>
    <property type="match status" value="1"/>
</dbReference>
<dbReference type="PANTHER" id="PTHR43003">
    <property type="entry name" value="DNA-3-METHYLADENINE GLYCOSYLASE"/>
    <property type="match status" value="1"/>
</dbReference>
<dbReference type="Proteomes" id="UP000440668">
    <property type="component" value="Unassembled WGS sequence"/>
</dbReference>
<keyword evidence="8" id="KW-0862">Zinc</keyword>
<dbReference type="InterPro" id="IPR051912">
    <property type="entry name" value="Alkylbase_DNA_Glycosylase/TA"/>
</dbReference>
<dbReference type="SMART" id="SM01009">
    <property type="entry name" value="AlkA_N"/>
    <property type="match status" value="1"/>
</dbReference>
<evidence type="ECO:0000256" key="12">
    <source>
        <dbReference type="ARBA" id="ARBA00023163"/>
    </source>
</evidence>
<evidence type="ECO:0000313" key="16">
    <source>
        <dbReference type="EMBL" id="MTG87656.1"/>
    </source>
</evidence>
<name>A0A6N7ZDZ0_9MICO</name>
<evidence type="ECO:0000256" key="9">
    <source>
        <dbReference type="ARBA" id="ARBA00023015"/>
    </source>
</evidence>
<dbReference type="SUPFAM" id="SSF48150">
    <property type="entry name" value="DNA-glycosylase"/>
    <property type="match status" value="1"/>
</dbReference>
<accession>A0A6N7ZDZ0</accession>
<evidence type="ECO:0000256" key="4">
    <source>
        <dbReference type="ARBA" id="ARBA00022603"/>
    </source>
</evidence>
<keyword evidence="9" id="KW-0805">Transcription regulation</keyword>
<keyword evidence="6" id="KW-0479">Metal-binding</keyword>
<dbReference type="SMART" id="SM00342">
    <property type="entry name" value="HTH_ARAC"/>
    <property type="match status" value="1"/>
</dbReference>
<dbReference type="GO" id="GO:0008725">
    <property type="term" value="F:DNA-3-methyladenine glycosylase activity"/>
    <property type="evidence" value="ECO:0007669"/>
    <property type="project" value="TreeGrafter"/>
</dbReference>
<dbReference type="GO" id="GO:0008168">
    <property type="term" value="F:methyltransferase activity"/>
    <property type="evidence" value="ECO:0007669"/>
    <property type="project" value="UniProtKB-KW"/>
</dbReference>
<evidence type="ECO:0000259" key="15">
    <source>
        <dbReference type="PROSITE" id="PS01124"/>
    </source>
</evidence>
<dbReference type="GO" id="GO:0032993">
    <property type="term" value="C:protein-DNA complex"/>
    <property type="evidence" value="ECO:0007669"/>
    <property type="project" value="TreeGrafter"/>
</dbReference>
<dbReference type="EMBL" id="WMKA01000002">
    <property type="protein sequence ID" value="MTG87656.1"/>
    <property type="molecule type" value="Genomic_DNA"/>
</dbReference>
<reference evidence="16 17" key="1">
    <citation type="submission" date="2019-11" db="EMBL/GenBank/DDBJ databases">
        <title>Cellulosimicrobium composti sp. nov. isolated from a compost.</title>
        <authorList>
            <person name="Yang Y."/>
        </authorList>
    </citation>
    <scope>NUCLEOTIDE SEQUENCE [LARGE SCALE GENOMIC DNA]</scope>
    <source>
        <strain evidence="16 17">BIT-GX5</strain>
    </source>
</reference>
<evidence type="ECO:0000313" key="17">
    <source>
        <dbReference type="Proteomes" id="UP000440668"/>
    </source>
</evidence>
<dbReference type="RefSeq" id="WP_155097987.1">
    <property type="nucleotide sequence ID" value="NZ_WMKA01000002.1"/>
</dbReference>
<evidence type="ECO:0000256" key="10">
    <source>
        <dbReference type="ARBA" id="ARBA00023125"/>
    </source>
</evidence>
<gene>
    <name evidence="16" type="ORF">GJV82_01595</name>
</gene>
<dbReference type="InterPro" id="IPR010316">
    <property type="entry name" value="AlkA_N"/>
</dbReference>
<dbReference type="GO" id="GO:0006307">
    <property type="term" value="P:DNA alkylation repair"/>
    <property type="evidence" value="ECO:0007669"/>
    <property type="project" value="TreeGrafter"/>
</dbReference>
<dbReference type="SMART" id="SM00478">
    <property type="entry name" value="ENDO3c"/>
    <property type="match status" value="1"/>
</dbReference>
<dbReference type="SUPFAM" id="SSF55945">
    <property type="entry name" value="TATA-box binding protein-like"/>
    <property type="match status" value="1"/>
</dbReference>
<dbReference type="InterPro" id="IPR003265">
    <property type="entry name" value="HhH-GPD_domain"/>
</dbReference>
<evidence type="ECO:0000256" key="13">
    <source>
        <dbReference type="ARBA" id="ARBA00023204"/>
    </source>
</evidence>
<dbReference type="InterPro" id="IPR018062">
    <property type="entry name" value="HTH_AraC-typ_CS"/>
</dbReference>
<dbReference type="GO" id="GO:0003700">
    <property type="term" value="F:DNA-binding transcription factor activity"/>
    <property type="evidence" value="ECO:0007669"/>
    <property type="project" value="InterPro"/>
</dbReference>
<dbReference type="Gene3D" id="3.30.310.20">
    <property type="entry name" value="DNA-3-methyladenine glycosylase AlkA, N-terminal domain"/>
    <property type="match status" value="1"/>
</dbReference>
<dbReference type="Gene3D" id="1.10.1670.10">
    <property type="entry name" value="Helix-hairpin-Helix base-excision DNA repair enzymes (C-terminal)"/>
    <property type="match status" value="1"/>
</dbReference>
<dbReference type="Gene3D" id="3.40.10.10">
    <property type="entry name" value="DNA Methylphosphotriester Repair Domain"/>
    <property type="match status" value="1"/>
</dbReference>
<dbReference type="InterPro" id="IPR018060">
    <property type="entry name" value="HTH_AraC"/>
</dbReference>
<comment type="cofactor">
    <cofactor evidence="2">
        <name>Zn(2+)</name>
        <dbReference type="ChEBI" id="CHEBI:29105"/>
    </cofactor>
</comment>
<dbReference type="Pfam" id="PF12833">
    <property type="entry name" value="HTH_18"/>
    <property type="match status" value="1"/>
</dbReference>
<evidence type="ECO:0000256" key="2">
    <source>
        <dbReference type="ARBA" id="ARBA00001947"/>
    </source>
</evidence>
<dbReference type="Gene3D" id="1.10.340.30">
    <property type="entry name" value="Hypothetical protein, domain 2"/>
    <property type="match status" value="1"/>
</dbReference>
<dbReference type="PROSITE" id="PS01124">
    <property type="entry name" value="HTH_ARAC_FAMILY_2"/>
    <property type="match status" value="1"/>
</dbReference>
<keyword evidence="4" id="KW-0489">Methyltransferase</keyword>
<evidence type="ECO:0000256" key="11">
    <source>
        <dbReference type="ARBA" id="ARBA00023159"/>
    </source>
</evidence>
<keyword evidence="11" id="KW-0010">Activator</keyword>
<protein>
    <recommendedName>
        <fullName evidence="3">DNA-3-methyladenine glycosylase II</fullName>
        <ecNumber evidence="3">3.2.2.21</ecNumber>
    </recommendedName>
</protein>
<evidence type="ECO:0000256" key="3">
    <source>
        <dbReference type="ARBA" id="ARBA00012000"/>
    </source>
</evidence>
<dbReference type="CDD" id="cd00056">
    <property type="entry name" value="ENDO3c"/>
    <property type="match status" value="1"/>
</dbReference>
<dbReference type="InterPro" id="IPR035451">
    <property type="entry name" value="Ada-like_dom_sf"/>
</dbReference>
<keyword evidence="5" id="KW-0808">Transferase</keyword>
<evidence type="ECO:0000256" key="8">
    <source>
        <dbReference type="ARBA" id="ARBA00022833"/>
    </source>
</evidence>
<dbReference type="InterPro" id="IPR023170">
    <property type="entry name" value="HhH_base_excis_C"/>
</dbReference>
<dbReference type="GO" id="GO:0032259">
    <property type="term" value="P:methylation"/>
    <property type="evidence" value="ECO:0007669"/>
    <property type="project" value="UniProtKB-KW"/>
</dbReference>
<feature type="region of interest" description="Disordered" evidence="14">
    <location>
        <begin position="1"/>
        <end position="22"/>
    </location>
</feature>
<dbReference type="Pfam" id="PF06029">
    <property type="entry name" value="AlkA_N"/>
    <property type="match status" value="1"/>
</dbReference>
<evidence type="ECO:0000256" key="5">
    <source>
        <dbReference type="ARBA" id="ARBA00022679"/>
    </source>
</evidence>
<keyword evidence="7" id="KW-0227">DNA damage</keyword>
<dbReference type="PANTHER" id="PTHR43003:SF13">
    <property type="entry name" value="DNA-3-METHYLADENINE GLYCOSYLASE 2"/>
    <property type="match status" value="1"/>
</dbReference>